<evidence type="ECO:0000256" key="1">
    <source>
        <dbReference type="ARBA" id="ARBA00005156"/>
    </source>
</evidence>
<comment type="pathway">
    <text evidence="1">Protein modification; peptidyl-diphthamide biosynthesis.</text>
</comment>
<dbReference type="Gene3D" id="3.90.1490.10">
    <property type="entry name" value="putative n-type atp pyrophosphatase, domain 2"/>
    <property type="match status" value="1"/>
</dbReference>
<dbReference type="InterPro" id="IPR030662">
    <property type="entry name" value="DPH6/MJ0570"/>
</dbReference>
<dbReference type="Pfam" id="PF01042">
    <property type="entry name" value="Ribonuc_L-PSP"/>
    <property type="match status" value="2"/>
</dbReference>
<evidence type="ECO:0000256" key="12">
    <source>
        <dbReference type="ARBA" id="ARBA00048108"/>
    </source>
</evidence>
<evidence type="ECO:0000256" key="2">
    <source>
        <dbReference type="ARBA" id="ARBA00008496"/>
    </source>
</evidence>
<evidence type="ECO:0000256" key="4">
    <source>
        <dbReference type="ARBA" id="ARBA00018426"/>
    </source>
</evidence>
<dbReference type="SUPFAM" id="SSF55298">
    <property type="entry name" value="YjgF-like"/>
    <property type="match status" value="2"/>
</dbReference>
<evidence type="ECO:0000256" key="5">
    <source>
        <dbReference type="ARBA" id="ARBA00022598"/>
    </source>
</evidence>
<keyword evidence="5" id="KW-0436">Ligase</keyword>
<dbReference type="CDD" id="cd01994">
    <property type="entry name" value="AANH_PF0828-like"/>
    <property type="match status" value="1"/>
</dbReference>
<dbReference type="CDD" id="cd06156">
    <property type="entry name" value="eu_AANH_C_2"/>
    <property type="match status" value="1"/>
</dbReference>
<dbReference type="PANTHER" id="PTHR12196:SF2">
    <property type="entry name" value="DIPHTHINE--AMMONIA LIGASE"/>
    <property type="match status" value="1"/>
</dbReference>
<evidence type="ECO:0000313" key="15">
    <source>
        <dbReference type="Proteomes" id="UP001283361"/>
    </source>
</evidence>
<sequence length="728" mass="80591">MKTVALISGGKDSCFNMMCCVAEGHEILALANLRPGKGSNEELDSYMFQTVGHTAIDLYAEAMGLPLYVQTITGTSLATGKDYIPQEGDEVEDLYKLLQAVKDDMDIEGVSVGAIQSDYQRVRVENVCQRLGLVVLSFLWRRDQEELLREMISCGVKAKIIKVAAMGLKPDKHLGLELSEILPHMLEMRSKYGLNVCGEGGEYETFVFDCPLFQQRISIDKMEPVIHSKDAFAPVGYLTLKSCSLQSKPEPQGNMSLKEQVLSLPLLTSSNYLERMNQAGLLTNQQADGEGPDLLLPSNEGGGDLELPRVFMCVPDVPLTGSEPPVFRCDKKMFQVSGVRAIVGKDVDVATATESAMITLKECLGNHSLAMEDIVSISLYVGNMSNYATINSIYNRFYEINPPVRVCVEANLPRNVVLQMDCQGYVKSDIGAEGGHTSHTVGRQVLHVQALSHWAPANIGPYSQALMVDGKLYMAGIVPLVPATLQPVEGGIGVQSLLALTHVQSVMSAIAPNCRLSYCPLVTCYIIRPEYTEICHKQWEKALKTSMTDSDQLLDKQSRMNPCIQYVQVSALPKASLVEWHVLAWPELQDYEISEVRQAKHCENHCIQAVAQRSVDNPTFFSCHITVEVTNFESLQRAEKVNLPGHMVDMFCRVWHQSFPLVTNRIAETIPLVKIFFSPTIYDFNLLHKYFAKAVATSCSSHDMPEPVLSLVPVSGLGSRKQILAWCQ</sequence>
<keyword evidence="6" id="KW-0547">Nucleotide-binding</keyword>
<dbReference type="InterPro" id="IPR002761">
    <property type="entry name" value="Diphthami_syn_dom"/>
</dbReference>
<evidence type="ECO:0000256" key="7">
    <source>
        <dbReference type="ARBA" id="ARBA00022840"/>
    </source>
</evidence>
<dbReference type="EC" id="6.3.1.14" evidence="3"/>
<dbReference type="CDD" id="cd06155">
    <property type="entry name" value="eu_AANH_C_1"/>
    <property type="match status" value="1"/>
</dbReference>
<proteinExistence type="inferred from homology"/>
<dbReference type="SUPFAM" id="SSF52402">
    <property type="entry name" value="Adenine nucleotide alpha hydrolases-like"/>
    <property type="match status" value="1"/>
</dbReference>
<evidence type="ECO:0000256" key="6">
    <source>
        <dbReference type="ARBA" id="ARBA00022741"/>
    </source>
</evidence>
<dbReference type="FunFam" id="3.40.50.620:FF:000069">
    <property type="entry name" value="diphthine--ammonia ligase"/>
    <property type="match status" value="1"/>
</dbReference>
<dbReference type="FunFam" id="3.90.1490.10:FF:000001">
    <property type="entry name" value="Diphthine--ammonia ligase"/>
    <property type="match status" value="1"/>
</dbReference>
<name>A0AAE1CK08_9GAST</name>
<dbReference type="NCBIfam" id="TIGR00290">
    <property type="entry name" value="MJ0570_dom"/>
    <property type="match status" value="1"/>
</dbReference>
<evidence type="ECO:0000256" key="8">
    <source>
        <dbReference type="ARBA" id="ARBA00029814"/>
    </source>
</evidence>
<evidence type="ECO:0000256" key="11">
    <source>
        <dbReference type="ARBA" id="ARBA00032849"/>
    </source>
</evidence>
<reference evidence="14" key="1">
    <citation type="journal article" date="2023" name="G3 (Bethesda)">
        <title>A reference genome for the long-term kleptoplast-retaining sea slug Elysia crispata morphotype clarki.</title>
        <authorList>
            <person name="Eastman K.E."/>
            <person name="Pendleton A.L."/>
            <person name="Shaikh M.A."/>
            <person name="Suttiyut T."/>
            <person name="Ogas R."/>
            <person name="Tomko P."/>
            <person name="Gavelis G."/>
            <person name="Widhalm J.R."/>
            <person name="Wisecaver J.H."/>
        </authorList>
    </citation>
    <scope>NUCLEOTIDE SEQUENCE</scope>
    <source>
        <strain evidence="14">ECLA1</strain>
    </source>
</reference>
<comment type="catalytic activity">
    <reaction evidence="12">
        <text>diphthine-[translation elongation factor 2] + NH4(+) + ATP = diphthamide-[translation elongation factor 2] + AMP + diphosphate + H(+)</text>
        <dbReference type="Rhea" id="RHEA:19753"/>
        <dbReference type="Rhea" id="RHEA-COMP:10172"/>
        <dbReference type="Rhea" id="RHEA-COMP:10174"/>
        <dbReference type="ChEBI" id="CHEBI:15378"/>
        <dbReference type="ChEBI" id="CHEBI:16692"/>
        <dbReference type="ChEBI" id="CHEBI:28938"/>
        <dbReference type="ChEBI" id="CHEBI:30616"/>
        <dbReference type="ChEBI" id="CHEBI:33019"/>
        <dbReference type="ChEBI" id="CHEBI:82696"/>
        <dbReference type="ChEBI" id="CHEBI:456215"/>
        <dbReference type="EC" id="6.3.1.14"/>
    </reaction>
</comment>
<dbReference type="Gene3D" id="3.40.50.620">
    <property type="entry name" value="HUPs"/>
    <property type="match status" value="1"/>
</dbReference>
<evidence type="ECO:0000256" key="10">
    <source>
        <dbReference type="ARBA" id="ARBA00031552"/>
    </source>
</evidence>
<protein>
    <recommendedName>
        <fullName evidence="4">Diphthine--ammonia ligase</fullName>
        <ecNumber evidence="3">6.3.1.14</ecNumber>
    </recommendedName>
    <alternativeName>
        <fullName evidence="9">ATP-binding domain-containing protein 4</fullName>
    </alternativeName>
    <alternativeName>
        <fullName evidence="8">Diphthamide synthase</fullName>
    </alternativeName>
    <alternativeName>
        <fullName evidence="10">Diphthamide synthetase</fullName>
    </alternativeName>
    <alternativeName>
        <fullName evidence="11">Protein DPH6 homolog</fullName>
    </alternativeName>
</protein>
<evidence type="ECO:0000256" key="9">
    <source>
        <dbReference type="ARBA" id="ARBA00031202"/>
    </source>
</evidence>
<keyword evidence="7" id="KW-0067">ATP-binding</keyword>
<evidence type="ECO:0000259" key="13">
    <source>
        <dbReference type="Pfam" id="PF01902"/>
    </source>
</evidence>
<feature type="domain" description="Diphthamide synthase" evidence="13">
    <location>
        <begin position="1"/>
        <end position="232"/>
    </location>
</feature>
<evidence type="ECO:0000313" key="14">
    <source>
        <dbReference type="EMBL" id="KAK3702653.1"/>
    </source>
</evidence>
<keyword evidence="15" id="KW-1185">Reference proteome</keyword>
<dbReference type="InterPro" id="IPR014729">
    <property type="entry name" value="Rossmann-like_a/b/a_fold"/>
</dbReference>
<dbReference type="Proteomes" id="UP001283361">
    <property type="component" value="Unassembled WGS sequence"/>
</dbReference>
<evidence type="ECO:0000256" key="3">
    <source>
        <dbReference type="ARBA" id="ARBA00012089"/>
    </source>
</evidence>
<dbReference type="EMBL" id="JAWDGP010007852">
    <property type="protein sequence ID" value="KAK3702653.1"/>
    <property type="molecule type" value="Genomic_DNA"/>
</dbReference>
<gene>
    <name evidence="14" type="ORF">RRG08_042641</name>
</gene>
<dbReference type="InterPro" id="IPR035959">
    <property type="entry name" value="RutC-like_sf"/>
</dbReference>
<dbReference type="GO" id="GO:0005524">
    <property type="term" value="F:ATP binding"/>
    <property type="evidence" value="ECO:0007669"/>
    <property type="project" value="UniProtKB-KW"/>
</dbReference>
<dbReference type="Pfam" id="PF01902">
    <property type="entry name" value="Diphthami_syn_2"/>
    <property type="match status" value="1"/>
</dbReference>
<dbReference type="Gene3D" id="3.30.1330.40">
    <property type="entry name" value="RutC-like"/>
    <property type="match status" value="2"/>
</dbReference>
<comment type="similarity">
    <text evidence="2">Belongs to the Diphthine--ammonia ligase family.</text>
</comment>
<accession>A0AAE1CK08</accession>
<dbReference type="PANTHER" id="PTHR12196">
    <property type="entry name" value="DOMAIN OF UNKNOWN FUNCTION 71 DUF71 -CONTAINING PROTEIN"/>
    <property type="match status" value="1"/>
</dbReference>
<comment type="caution">
    <text evidence="14">The sequence shown here is derived from an EMBL/GenBank/DDBJ whole genome shotgun (WGS) entry which is preliminary data.</text>
</comment>
<dbReference type="GO" id="GO:0017178">
    <property type="term" value="F:diphthine-ammonia ligase activity"/>
    <property type="evidence" value="ECO:0007669"/>
    <property type="project" value="UniProtKB-EC"/>
</dbReference>
<organism evidence="14 15">
    <name type="scientific">Elysia crispata</name>
    <name type="common">lettuce slug</name>
    <dbReference type="NCBI Taxonomy" id="231223"/>
    <lineage>
        <taxon>Eukaryota</taxon>
        <taxon>Metazoa</taxon>
        <taxon>Spiralia</taxon>
        <taxon>Lophotrochozoa</taxon>
        <taxon>Mollusca</taxon>
        <taxon>Gastropoda</taxon>
        <taxon>Heterobranchia</taxon>
        <taxon>Euthyneura</taxon>
        <taxon>Panpulmonata</taxon>
        <taxon>Sacoglossa</taxon>
        <taxon>Placobranchoidea</taxon>
        <taxon>Plakobranchidae</taxon>
        <taxon>Elysia</taxon>
    </lineage>
</organism>
<dbReference type="GO" id="GO:0017183">
    <property type="term" value="P:protein histidyl modification to diphthamide"/>
    <property type="evidence" value="ECO:0007669"/>
    <property type="project" value="TreeGrafter"/>
</dbReference>
<dbReference type="InterPro" id="IPR006175">
    <property type="entry name" value="YjgF/YER057c/UK114"/>
</dbReference>
<dbReference type="AlphaFoldDB" id="A0AAE1CK08"/>